<gene>
    <name evidence="1" type="ORF">RhiirA4_542671</name>
</gene>
<dbReference type="PANTHER" id="PTHR13318:SF247">
    <property type="entry name" value="GH16156P"/>
    <property type="match status" value="1"/>
</dbReference>
<sequence>MSKKNSQHSQHSVILNVDILPLILTYFSDDVKNQYDIRDQYEIYNCLFIHSTWTKIFTKILWSSPIWKSPRSYKKFLNTLREENTLYNYSQMIRHLTFAPYRNRPQPSFSLPDIHLLSQKCFNITNLTFGHREGDIIPPEGILLLLKKNHNIHSIKFLTLHFDEKWLNKALIPIINGHCLKLEELLFYDPQQKDVQQQQQQQPTTSKDLSFNFLYSIGRKCKSINSLEIRPKISNTNALMIIKFFPNLTSLSVKTIEPEALKTLLQGFPNLESFSFSFPKSISKEMTIEIAKEFPPLENFSTSLDLDTTSTFISTFVTTQSKLKKLELFKCSNLFDSDLNLLSEFCNQLESINLSFCNNLSDVSISSLTQKNRQLKKIHLTNIPKLTNKGILSLVNNCPNLISFIFNIYYESDNNGGMIGGGVGGGGGNGGDVDDVANRRRSFIQNQITSMAFIHLLQNCKKLMEFSGHFSDNTASKILFELSKKRLYGRGSYYKNLEILKILPNGRACLFKTQLELKPEQNSESELLGNLAENCKNLRILVLKCNFSKLNRNSFIKSILKFKNLEELSVKLKSNQSLSDSHLKRLLSHPKLRECELGDSLTKDAKLFIKNYNNNSRGGPYFY</sequence>
<dbReference type="Proteomes" id="UP000234323">
    <property type="component" value="Unassembled WGS sequence"/>
</dbReference>
<dbReference type="PANTHER" id="PTHR13318">
    <property type="entry name" value="PARTNER OF PAIRED, ISOFORM B-RELATED"/>
    <property type="match status" value="1"/>
</dbReference>
<organism evidence="1 2">
    <name type="scientific">Rhizophagus irregularis</name>
    <dbReference type="NCBI Taxonomy" id="588596"/>
    <lineage>
        <taxon>Eukaryota</taxon>
        <taxon>Fungi</taxon>
        <taxon>Fungi incertae sedis</taxon>
        <taxon>Mucoromycota</taxon>
        <taxon>Glomeromycotina</taxon>
        <taxon>Glomeromycetes</taxon>
        <taxon>Glomerales</taxon>
        <taxon>Glomeraceae</taxon>
        <taxon>Rhizophagus</taxon>
    </lineage>
</organism>
<dbReference type="EMBL" id="LLXI01000391">
    <property type="protein sequence ID" value="PKY45529.1"/>
    <property type="molecule type" value="Genomic_DNA"/>
</dbReference>
<dbReference type="InterPro" id="IPR032675">
    <property type="entry name" value="LRR_dom_sf"/>
</dbReference>
<protein>
    <recommendedName>
        <fullName evidence="3">RNI-like protein</fullName>
    </recommendedName>
</protein>
<reference evidence="1 2" key="1">
    <citation type="submission" date="2015-10" db="EMBL/GenBank/DDBJ databases">
        <title>Genome analyses suggest a sexual origin of heterokaryosis in a supposedly ancient asexual fungus.</title>
        <authorList>
            <person name="Ropars J."/>
            <person name="Sedzielewska K."/>
            <person name="Noel J."/>
            <person name="Charron P."/>
            <person name="Farinelli L."/>
            <person name="Marton T."/>
            <person name="Kruger M."/>
            <person name="Pelin A."/>
            <person name="Brachmann A."/>
            <person name="Corradi N."/>
        </authorList>
    </citation>
    <scope>NUCLEOTIDE SEQUENCE [LARGE SCALE GENOMIC DNA]</scope>
    <source>
        <strain evidence="1 2">A4</strain>
    </source>
</reference>
<evidence type="ECO:0000313" key="1">
    <source>
        <dbReference type="EMBL" id="PKY45529.1"/>
    </source>
</evidence>
<dbReference type="AlphaFoldDB" id="A0A2I1GFY2"/>
<dbReference type="InterPro" id="IPR006553">
    <property type="entry name" value="Leu-rich_rpt_Cys-con_subtyp"/>
</dbReference>
<evidence type="ECO:0008006" key="3">
    <source>
        <dbReference type="Google" id="ProtNLM"/>
    </source>
</evidence>
<dbReference type="VEuPathDB" id="FungiDB:RhiirA1_440107"/>
<dbReference type="GO" id="GO:0031146">
    <property type="term" value="P:SCF-dependent proteasomal ubiquitin-dependent protein catabolic process"/>
    <property type="evidence" value="ECO:0007669"/>
    <property type="project" value="TreeGrafter"/>
</dbReference>
<dbReference type="GO" id="GO:0019005">
    <property type="term" value="C:SCF ubiquitin ligase complex"/>
    <property type="evidence" value="ECO:0007669"/>
    <property type="project" value="TreeGrafter"/>
</dbReference>
<dbReference type="Gene3D" id="3.80.10.10">
    <property type="entry name" value="Ribonuclease Inhibitor"/>
    <property type="match status" value="2"/>
</dbReference>
<dbReference type="VEuPathDB" id="FungiDB:RhiirFUN_003358"/>
<keyword evidence="2" id="KW-1185">Reference proteome</keyword>
<dbReference type="VEuPathDB" id="FungiDB:FUN_021526"/>
<evidence type="ECO:0000313" key="2">
    <source>
        <dbReference type="Proteomes" id="UP000234323"/>
    </source>
</evidence>
<dbReference type="SMART" id="SM00367">
    <property type="entry name" value="LRR_CC"/>
    <property type="match status" value="3"/>
</dbReference>
<name>A0A2I1GFY2_9GLOM</name>
<proteinExistence type="predicted"/>
<dbReference type="SUPFAM" id="SSF52047">
    <property type="entry name" value="RNI-like"/>
    <property type="match status" value="1"/>
</dbReference>
<accession>A0A2I1GFY2</accession>
<comment type="caution">
    <text evidence="1">The sequence shown here is derived from an EMBL/GenBank/DDBJ whole genome shotgun (WGS) entry which is preliminary data.</text>
</comment>